<evidence type="ECO:0000313" key="3">
    <source>
        <dbReference type="EMBL" id="SPQ27055.1"/>
    </source>
</evidence>
<dbReference type="Gene3D" id="3.40.50.410">
    <property type="entry name" value="von Willebrand factor, type A domain"/>
    <property type="match status" value="1"/>
</dbReference>
<dbReference type="InterPro" id="IPR036465">
    <property type="entry name" value="vWFA_dom_sf"/>
</dbReference>
<evidence type="ECO:0000313" key="4">
    <source>
        <dbReference type="Proteomes" id="UP000289323"/>
    </source>
</evidence>
<dbReference type="Pfam" id="PF13768">
    <property type="entry name" value="VWA_3"/>
    <property type="match status" value="2"/>
</dbReference>
<reference evidence="3 4" key="1">
    <citation type="submission" date="2018-04" db="EMBL/GenBank/DDBJ databases">
        <authorList>
            <person name="Huttner S."/>
            <person name="Dainat J."/>
        </authorList>
    </citation>
    <scope>NUCLEOTIDE SEQUENCE [LARGE SCALE GENOMIC DNA]</scope>
</reference>
<accession>A0A3S4F4Q1</accession>
<dbReference type="InterPro" id="IPR013694">
    <property type="entry name" value="VIT"/>
</dbReference>
<dbReference type="InterPro" id="IPR002035">
    <property type="entry name" value="VWF_A"/>
</dbReference>
<gene>
    <name evidence="3" type="ORF">TT172_LOCUS9474</name>
</gene>
<dbReference type="Proteomes" id="UP000289323">
    <property type="component" value="Unassembled WGS sequence"/>
</dbReference>
<feature type="domain" description="VIT" evidence="2">
    <location>
        <begin position="219"/>
        <end position="354"/>
    </location>
</feature>
<dbReference type="PANTHER" id="PTHR45737:SF6">
    <property type="entry name" value="VON WILLEBRAND FACTOR A DOMAIN-CONTAINING PROTEIN 5A"/>
    <property type="match status" value="1"/>
</dbReference>
<feature type="compositionally biased region" description="Polar residues" evidence="1">
    <location>
        <begin position="1"/>
        <end position="14"/>
    </location>
</feature>
<dbReference type="PANTHER" id="PTHR45737">
    <property type="entry name" value="VON WILLEBRAND FACTOR A DOMAIN-CONTAINING PROTEIN 5A"/>
    <property type="match status" value="1"/>
</dbReference>
<name>A0A3S4F4Q1_9PEZI</name>
<proteinExistence type="predicted"/>
<evidence type="ECO:0000256" key="1">
    <source>
        <dbReference type="SAM" id="MobiDB-lite"/>
    </source>
</evidence>
<dbReference type="AlphaFoldDB" id="A0A3S4F4Q1"/>
<dbReference type="EMBL" id="OUUZ01000019">
    <property type="protein sequence ID" value="SPQ27055.1"/>
    <property type="molecule type" value="Genomic_DNA"/>
</dbReference>
<sequence>MESEQLHSGSSSAKRTIPPGPEDAILSGGDDDSQSPISLGHCIPDLKHLDFPINAGAVVPFPARTKVFKASSIDFEWDAARTANQGFTLAAGPPLAIAMGLLTVKASIRLAFARSVQEHERYARLDTYFVQPNRRYVEQCLKTVAQDLAVRVDKVYEFFDLSVLRVVLPESSVNDAHLDPIIATFGVRRVDDNAFRVAKSGLQNSQDLVKFWCHDYDGLGIPTIQQTNWNKLTSQRNRRVTVDQLKLLGKPQVTSNVERTAEHWLDDIDILKGIKRRSGRLSAELSQLRLKTALGRIPVVEPKKKAREEFEKAKRSEKKRAAALLEELTPEIFETALGNIPPDTTVTVKLRYVHELKAVVMKHEKAEGLAITIPTSIAPRYGGSARLTSLPGVAEKSLKIWVRVVNNGVINVEGCQAESGYDVCYQGTERVPTPVVVGGLAELAYLQAPRVAETPQTQSVWHYAKDFVFVVQTLHEQRLRSRAVLEPADRTGHAALMVSLRPNDLFASAVRPQSFAGELLFVLDRSDSMGWTEDGYNTLKIDTLRDAMTLALAGLPDTCAFNILSFGSTVRGMWPESKTARDADNVKHARKYVSSVAADMGGTAVEPQKQILKFVWETRRGLGDRIRFFTLGIGDRVSHRMLESIAELGGGYCDVIDVVQRPRWEDRLNRMLRSAMEPDSWSCDIALGPGYERRSLTTSRFAQGSPGGESQGDTQPCSAYFQAPCPVPPLHPYTYKSVFFLLDFRGGRSPPAGVTVTTTTPGALAAVVDTLMMMQYFETRLAGERDSWHLLMDKAERSVLLRLGFDEDQDDLLTPLYEMLALSIAHVHFDEAVDAAVKTCRVCDRDFDGDAWPESGNRAFVCWNDDCYGRGTFDTWDSFWDHQVKSGHQFCPGI</sequence>
<organism evidence="3 4">
    <name type="scientific">Thermothielavioides terrestris</name>
    <dbReference type="NCBI Taxonomy" id="2587410"/>
    <lineage>
        <taxon>Eukaryota</taxon>
        <taxon>Fungi</taxon>
        <taxon>Dikarya</taxon>
        <taxon>Ascomycota</taxon>
        <taxon>Pezizomycotina</taxon>
        <taxon>Sordariomycetes</taxon>
        <taxon>Sordariomycetidae</taxon>
        <taxon>Sordariales</taxon>
        <taxon>Chaetomiaceae</taxon>
        <taxon>Thermothielavioides</taxon>
    </lineage>
</organism>
<dbReference type="Pfam" id="PF08487">
    <property type="entry name" value="VIT"/>
    <property type="match status" value="1"/>
</dbReference>
<dbReference type="PROSITE" id="PS51468">
    <property type="entry name" value="VIT"/>
    <property type="match status" value="1"/>
</dbReference>
<feature type="region of interest" description="Disordered" evidence="1">
    <location>
        <begin position="1"/>
        <end position="31"/>
    </location>
</feature>
<dbReference type="SUPFAM" id="SSF53300">
    <property type="entry name" value="vWA-like"/>
    <property type="match status" value="1"/>
</dbReference>
<protein>
    <submittedName>
        <fullName evidence="3">2a95663c-5874-4f91-ad31-87fa99325d8f</fullName>
    </submittedName>
</protein>
<evidence type="ECO:0000259" key="2">
    <source>
        <dbReference type="PROSITE" id="PS51468"/>
    </source>
</evidence>